<dbReference type="InterPro" id="IPR014745">
    <property type="entry name" value="MHC_II_a/b_N"/>
</dbReference>
<keyword evidence="5" id="KW-1185">Reference proteome</keyword>
<proteinExistence type="predicted"/>
<dbReference type="STRING" id="80966.ENSAPOP00000016145"/>
<evidence type="ECO:0000313" key="5">
    <source>
        <dbReference type="Proteomes" id="UP000257200"/>
    </source>
</evidence>
<accession>A0A3Q1GEP7</accession>
<dbReference type="GO" id="GO:0042613">
    <property type="term" value="C:MHC class II protein complex"/>
    <property type="evidence" value="ECO:0007669"/>
    <property type="project" value="InterPro"/>
</dbReference>
<protein>
    <recommendedName>
        <fullName evidence="3">MHC class II beta chain N-terminal domain-containing protein</fullName>
    </recommendedName>
</protein>
<dbReference type="Proteomes" id="UP000257200">
    <property type="component" value="Unplaced"/>
</dbReference>
<dbReference type="Ensembl" id="ENSAPOT00000025047.1">
    <property type="protein sequence ID" value="ENSAPOP00000016145.1"/>
    <property type="gene ID" value="ENSAPOG00000019223.1"/>
</dbReference>
<evidence type="ECO:0000259" key="3">
    <source>
        <dbReference type="SMART" id="SM00921"/>
    </source>
</evidence>
<keyword evidence="1" id="KW-0325">Glycoprotein</keyword>
<keyword evidence="2" id="KW-0732">Signal</keyword>
<dbReference type="GO" id="GO:0019882">
    <property type="term" value="P:antigen processing and presentation"/>
    <property type="evidence" value="ECO:0007669"/>
    <property type="project" value="InterPro"/>
</dbReference>
<dbReference type="SUPFAM" id="SSF54452">
    <property type="entry name" value="MHC antigen-recognition domain"/>
    <property type="match status" value="1"/>
</dbReference>
<dbReference type="AlphaFoldDB" id="A0A3Q1GEP7"/>
<dbReference type="Pfam" id="PF00969">
    <property type="entry name" value="MHC_II_beta"/>
    <property type="match status" value="1"/>
</dbReference>
<dbReference type="InParanoid" id="A0A3Q1GEP7"/>
<reference evidence="4" key="2">
    <citation type="submission" date="2025-09" db="UniProtKB">
        <authorList>
            <consortium name="Ensembl"/>
        </authorList>
    </citation>
    <scope>IDENTIFICATION</scope>
</reference>
<evidence type="ECO:0000256" key="2">
    <source>
        <dbReference type="SAM" id="SignalP"/>
    </source>
</evidence>
<feature type="signal peptide" evidence="2">
    <location>
        <begin position="1"/>
        <end position="23"/>
    </location>
</feature>
<organism evidence="4 5">
    <name type="scientific">Acanthochromis polyacanthus</name>
    <name type="common">spiny chromis</name>
    <dbReference type="NCBI Taxonomy" id="80966"/>
    <lineage>
        <taxon>Eukaryota</taxon>
        <taxon>Metazoa</taxon>
        <taxon>Chordata</taxon>
        <taxon>Craniata</taxon>
        <taxon>Vertebrata</taxon>
        <taxon>Euteleostomi</taxon>
        <taxon>Actinopterygii</taxon>
        <taxon>Neopterygii</taxon>
        <taxon>Teleostei</taxon>
        <taxon>Neoteleostei</taxon>
        <taxon>Acanthomorphata</taxon>
        <taxon>Ovalentaria</taxon>
        <taxon>Pomacentridae</taxon>
        <taxon>Acanthochromis</taxon>
    </lineage>
</organism>
<dbReference type="Gene3D" id="3.10.320.10">
    <property type="entry name" value="Class II Histocompatibility Antigen, M Beta Chain, Chain B, domain 1"/>
    <property type="match status" value="1"/>
</dbReference>
<feature type="chain" id="PRO_5018652957" description="MHC class II beta chain N-terminal domain-containing protein" evidence="2">
    <location>
        <begin position="24"/>
        <end position="143"/>
    </location>
</feature>
<dbReference type="InterPro" id="IPR000353">
    <property type="entry name" value="MHC_II_b_N"/>
</dbReference>
<dbReference type="InterPro" id="IPR011162">
    <property type="entry name" value="MHC_I/II-like_Ag-recog"/>
</dbReference>
<evidence type="ECO:0000256" key="1">
    <source>
        <dbReference type="ARBA" id="ARBA00023180"/>
    </source>
</evidence>
<evidence type="ECO:0000313" key="4">
    <source>
        <dbReference type="Ensembl" id="ENSAPOP00000016145.1"/>
    </source>
</evidence>
<sequence>MGSSSVSFLLLFIIVHLAGRTNTLIYGFMHYSKTHCAFNSTELKDIEYIRSFYYNKLEYLRFSSSLGKFVGYTEFGVKTAEQWNKDTALLSAERAQKETYCLPNIKIRYTNMLPVFVVDPVLVFSLFPRTYSGSFLTEERFWS</sequence>
<name>A0A3Q1GEP7_9TELE</name>
<reference evidence="4" key="1">
    <citation type="submission" date="2025-08" db="UniProtKB">
        <authorList>
            <consortium name="Ensembl"/>
        </authorList>
    </citation>
    <scope>IDENTIFICATION</scope>
</reference>
<dbReference type="SMART" id="SM00921">
    <property type="entry name" value="MHC_II_beta"/>
    <property type="match status" value="1"/>
</dbReference>
<dbReference type="GO" id="GO:0006955">
    <property type="term" value="P:immune response"/>
    <property type="evidence" value="ECO:0007669"/>
    <property type="project" value="InterPro"/>
</dbReference>
<dbReference type="GeneTree" id="ENSGT00950000183127"/>
<feature type="domain" description="MHC class II beta chain N-terminal" evidence="3">
    <location>
        <begin position="34"/>
        <end position="109"/>
    </location>
</feature>